<feature type="active site" description="Proton acceptor" evidence="9">
    <location>
        <position position="8"/>
    </location>
</feature>
<name>A0A839H7G2_9GAMM</name>
<proteinExistence type="inferred from homology"/>
<organism evidence="12 13">
    <name type="scientific">Thiospirillum jenense</name>
    <dbReference type="NCBI Taxonomy" id="1653858"/>
    <lineage>
        <taxon>Bacteria</taxon>
        <taxon>Pseudomonadati</taxon>
        <taxon>Pseudomonadota</taxon>
        <taxon>Gammaproteobacteria</taxon>
        <taxon>Chromatiales</taxon>
        <taxon>Chromatiaceae</taxon>
        <taxon>Thiospirillum</taxon>
    </lineage>
</organism>
<dbReference type="HAMAP" id="MF_01014">
    <property type="entry name" value="HisA"/>
    <property type="match status" value="1"/>
</dbReference>
<dbReference type="InterPro" id="IPR023016">
    <property type="entry name" value="HisA/PriA"/>
</dbReference>
<evidence type="ECO:0000256" key="5">
    <source>
        <dbReference type="ARBA" id="ARBA00022490"/>
    </source>
</evidence>
<comment type="caution">
    <text evidence="12">The sequence shown here is derived from an EMBL/GenBank/DDBJ whole genome shotgun (WGS) entry which is preliminary data.</text>
</comment>
<dbReference type="InterPro" id="IPR006063">
    <property type="entry name" value="HisA_bact_arch"/>
</dbReference>
<keyword evidence="6 9" id="KW-0028">Amino-acid biosynthesis</keyword>
<gene>
    <name evidence="9 12" type="primary">hisA</name>
    <name evidence="12" type="ORF">HUK38_03420</name>
</gene>
<evidence type="ECO:0000256" key="4">
    <source>
        <dbReference type="ARBA" id="ARBA00009667"/>
    </source>
</evidence>
<comment type="pathway">
    <text evidence="3 9 11">Amino-acid biosynthesis; L-histidine biosynthesis; L-histidine from 5-phospho-alpha-D-ribose 1-diphosphate: step 4/9.</text>
</comment>
<comment type="catalytic activity">
    <reaction evidence="1 9 11">
        <text>1-(5-phospho-beta-D-ribosyl)-5-[(5-phospho-beta-D-ribosylamino)methylideneamino]imidazole-4-carboxamide = 5-[(5-phospho-1-deoxy-D-ribulos-1-ylimino)methylamino]-1-(5-phospho-beta-D-ribosyl)imidazole-4-carboxamide</text>
        <dbReference type="Rhea" id="RHEA:15469"/>
        <dbReference type="ChEBI" id="CHEBI:58435"/>
        <dbReference type="ChEBI" id="CHEBI:58525"/>
        <dbReference type="EC" id="5.3.1.16"/>
    </reaction>
</comment>
<dbReference type="PANTHER" id="PTHR43090">
    <property type="entry name" value="1-(5-PHOSPHORIBOSYL)-5-[(5-PHOSPHORIBOSYLAMINO)METHYLIDENEAMINO] IMIDAZOLE-4-CARBOXAMIDE ISOMERASE"/>
    <property type="match status" value="1"/>
</dbReference>
<dbReference type="Gene3D" id="3.20.20.70">
    <property type="entry name" value="Aldolase class I"/>
    <property type="match status" value="1"/>
</dbReference>
<dbReference type="InterPro" id="IPR013785">
    <property type="entry name" value="Aldolase_TIM"/>
</dbReference>
<evidence type="ECO:0000313" key="13">
    <source>
        <dbReference type="Proteomes" id="UP000548632"/>
    </source>
</evidence>
<dbReference type="SUPFAM" id="SSF51366">
    <property type="entry name" value="Ribulose-phoshate binding barrel"/>
    <property type="match status" value="1"/>
</dbReference>
<evidence type="ECO:0000256" key="10">
    <source>
        <dbReference type="RuleBase" id="RU003657"/>
    </source>
</evidence>
<dbReference type="GO" id="GO:0003949">
    <property type="term" value="F:1-(5-phosphoribosyl)-5-[(5-phosphoribosylamino)methylideneamino]imidazole-4-carboxamide isomerase activity"/>
    <property type="evidence" value="ECO:0007669"/>
    <property type="project" value="UniProtKB-UniRule"/>
</dbReference>
<evidence type="ECO:0000256" key="8">
    <source>
        <dbReference type="ARBA" id="ARBA00023235"/>
    </source>
</evidence>
<dbReference type="GO" id="GO:0005737">
    <property type="term" value="C:cytoplasm"/>
    <property type="evidence" value="ECO:0007669"/>
    <property type="project" value="UniProtKB-SubCell"/>
</dbReference>
<dbReference type="Pfam" id="PF00977">
    <property type="entry name" value="His_biosynth"/>
    <property type="match status" value="1"/>
</dbReference>
<dbReference type="UniPathway" id="UPA00031">
    <property type="reaction ID" value="UER00009"/>
</dbReference>
<evidence type="ECO:0000256" key="2">
    <source>
        <dbReference type="ARBA" id="ARBA00004496"/>
    </source>
</evidence>
<keyword evidence="5 9" id="KW-0963">Cytoplasm</keyword>
<dbReference type="GO" id="GO:0000105">
    <property type="term" value="P:L-histidine biosynthetic process"/>
    <property type="evidence" value="ECO:0007669"/>
    <property type="project" value="UniProtKB-UniRule"/>
</dbReference>
<dbReference type="EMBL" id="JABVCQ010000005">
    <property type="protein sequence ID" value="MBB1125281.1"/>
    <property type="molecule type" value="Genomic_DNA"/>
</dbReference>
<comment type="subcellular location">
    <subcellularLocation>
        <location evidence="2 9 11">Cytoplasm</location>
    </subcellularLocation>
</comment>
<dbReference type="GO" id="GO:0000162">
    <property type="term" value="P:L-tryptophan biosynthetic process"/>
    <property type="evidence" value="ECO:0007669"/>
    <property type="project" value="TreeGrafter"/>
</dbReference>
<sequence length="249" mass="26020">MLLIPAIDLKDGICVRLRQGRMNEETRFSNDPVAMAGQWVMQGARRLHLVDLNGAFAGKPVNAEVIHAIANAYPSLPIQVGGGIRDIDSIGTYLDAGVQWCILGTQAIIEPGFVAQACRAFPGRIIVGLDARDGQIAIRGWAEITAYQVGELARRFAADGVAAIIYTDIGRDGMLTGPNILATQQLAEISGVPIIASGGITDLNDVSALAAIAHCGIIGAITGQAIYTGSLDFAAGQQLADALVMGVNT</sequence>
<dbReference type="RefSeq" id="WP_182582486.1">
    <property type="nucleotide sequence ID" value="NZ_JABVCQ010000005.1"/>
</dbReference>
<dbReference type="AlphaFoldDB" id="A0A839H7G2"/>
<evidence type="ECO:0000256" key="9">
    <source>
        <dbReference type="HAMAP-Rule" id="MF_01014"/>
    </source>
</evidence>
<evidence type="ECO:0000256" key="3">
    <source>
        <dbReference type="ARBA" id="ARBA00005133"/>
    </source>
</evidence>
<evidence type="ECO:0000256" key="1">
    <source>
        <dbReference type="ARBA" id="ARBA00000901"/>
    </source>
</evidence>
<dbReference type="Proteomes" id="UP000548632">
    <property type="component" value="Unassembled WGS sequence"/>
</dbReference>
<reference evidence="12 13" key="1">
    <citation type="journal article" date="2020" name="Arch. Microbiol.">
        <title>The genome sequence of the giant phototrophic gammaproteobacterium Thiospirillum jenense gives insight into its physiological properties and phylogenetic relationships.</title>
        <authorList>
            <person name="Imhoff J.F."/>
            <person name="Meyer T.E."/>
            <person name="Kyndt J.A."/>
        </authorList>
    </citation>
    <scope>NUCLEOTIDE SEQUENCE [LARGE SCALE GENOMIC DNA]</scope>
    <source>
        <strain evidence="12 13">DSM 216</strain>
    </source>
</reference>
<dbReference type="NCBIfam" id="TIGR00007">
    <property type="entry name" value="1-(5-phosphoribosyl)-5-[(5-phosphoribosylamino)methylideneamino]imidazole-4-carboxamide isomerase"/>
    <property type="match status" value="1"/>
</dbReference>
<evidence type="ECO:0000313" key="12">
    <source>
        <dbReference type="EMBL" id="MBB1125281.1"/>
    </source>
</evidence>
<dbReference type="InterPro" id="IPR011060">
    <property type="entry name" value="RibuloseP-bd_barrel"/>
</dbReference>
<protein>
    <recommendedName>
        <fullName evidence="9 11">1-(5-phosphoribosyl)-5-[(5-phosphoribosylamino)methylideneamino] imidazole-4-carboxamide isomerase</fullName>
        <ecNumber evidence="9 11">5.3.1.16</ecNumber>
    </recommendedName>
    <alternativeName>
        <fullName evidence="9">Phosphoribosylformimino-5-aminoimidazole carboxamide ribotide isomerase</fullName>
    </alternativeName>
</protein>
<keyword evidence="7 9" id="KW-0368">Histidine biosynthesis</keyword>
<dbReference type="PANTHER" id="PTHR43090:SF2">
    <property type="entry name" value="1-(5-PHOSPHORIBOSYL)-5-[(5-PHOSPHORIBOSYLAMINO)METHYLIDENEAMINO] IMIDAZOLE-4-CARBOXAMIDE ISOMERASE"/>
    <property type="match status" value="1"/>
</dbReference>
<dbReference type="CDD" id="cd04732">
    <property type="entry name" value="HisA"/>
    <property type="match status" value="1"/>
</dbReference>
<dbReference type="EC" id="5.3.1.16" evidence="9 11"/>
<evidence type="ECO:0000256" key="6">
    <source>
        <dbReference type="ARBA" id="ARBA00022605"/>
    </source>
</evidence>
<feature type="active site" description="Proton donor" evidence="9">
    <location>
        <position position="130"/>
    </location>
</feature>
<accession>A0A839H7G2</accession>
<dbReference type="InterPro" id="IPR006062">
    <property type="entry name" value="His_biosynth"/>
</dbReference>
<keyword evidence="8 9" id="KW-0413">Isomerase</keyword>
<evidence type="ECO:0000256" key="11">
    <source>
        <dbReference type="RuleBase" id="RU003658"/>
    </source>
</evidence>
<dbReference type="InterPro" id="IPR044524">
    <property type="entry name" value="Isoase_HisA-like"/>
</dbReference>
<keyword evidence="13" id="KW-1185">Reference proteome</keyword>
<evidence type="ECO:0000256" key="7">
    <source>
        <dbReference type="ARBA" id="ARBA00023102"/>
    </source>
</evidence>
<dbReference type="FunFam" id="3.20.20.70:FF:000009">
    <property type="entry name" value="1-(5-phosphoribosyl)-5-[(5-phosphoribosylamino)methylideneamino] imidazole-4-carboxamide isomerase"/>
    <property type="match status" value="1"/>
</dbReference>
<comment type="similarity">
    <text evidence="4 9 10">Belongs to the HisA/HisF family.</text>
</comment>